<feature type="coiled-coil region" evidence="3">
    <location>
        <begin position="444"/>
        <end position="478"/>
    </location>
</feature>
<evidence type="ECO:0000256" key="2">
    <source>
        <dbReference type="ARBA" id="ARBA00049666"/>
    </source>
</evidence>
<gene>
    <name evidence="4" type="primary">smc</name>
    <name evidence="4" type="ORF">CLAIAILK_00044</name>
</gene>
<evidence type="ECO:0000256" key="3">
    <source>
        <dbReference type="SAM" id="Coils"/>
    </source>
</evidence>
<name>A0A7G9YG48_9EURY</name>
<organism evidence="4">
    <name type="scientific">Candidatus Methanogaster sp. ANME-2c ERB4</name>
    <dbReference type="NCBI Taxonomy" id="2759911"/>
    <lineage>
        <taxon>Archaea</taxon>
        <taxon>Methanobacteriati</taxon>
        <taxon>Methanobacteriota</taxon>
        <taxon>Stenosarchaea group</taxon>
        <taxon>Methanomicrobia</taxon>
        <taxon>Methanosarcinales</taxon>
        <taxon>ANME-2 cluster</taxon>
        <taxon>Candidatus Methanogasteraceae</taxon>
        <taxon>Candidatus Methanogaster</taxon>
    </lineage>
</organism>
<reference evidence="4" key="1">
    <citation type="submission" date="2020-06" db="EMBL/GenBank/DDBJ databases">
        <title>Unique genomic features of the anaerobic methanotrophic archaea.</title>
        <authorList>
            <person name="Chadwick G.L."/>
            <person name="Skennerton C.T."/>
            <person name="Laso-Perez R."/>
            <person name="Leu A.O."/>
            <person name="Speth D.R."/>
            <person name="Yu H."/>
            <person name="Morgan-Lang C."/>
            <person name="Hatzenpichler R."/>
            <person name="Goudeau D."/>
            <person name="Malmstrom R."/>
            <person name="Brazelton W.J."/>
            <person name="Woyke T."/>
            <person name="Hallam S.J."/>
            <person name="Tyson G.W."/>
            <person name="Wegener G."/>
            <person name="Boetius A."/>
            <person name="Orphan V."/>
        </authorList>
    </citation>
    <scope>NUCLEOTIDE SEQUENCE</scope>
</reference>
<dbReference type="SUPFAM" id="SSF52540">
    <property type="entry name" value="P-loop containing nucleoside triphosphate hydrolases"/>
    <property type="match status" value="2"/>
</dbReference>
<evidence type="ECO:0000313" key="4">
    <source>
        <dbReference type="EMBL" id="QNO46982.1"/>
    </source>
</evidence>
<dbReference type="NCBIfam" id="NF045487">
    <property type="entry name" value="ASRP"/>
    <property type="match status" value="1"/>
</dbReference>
<feature type="coiled-coil region" evidence="3">
    <location>
        <begin position="135"/>
        <end position="284"/>
    </location>
</feature>
<keyword evidence="1 3" id="KW-0175">Coiled coil</keyword>
<protein>
    <submittedName>
        <fullName evidence="4">Chromosome partition protein Smc</fullName>
    </submittedName>
</protein>
<dbReference type="PANTHER" id="PTHR32114">
    <property type="entry name" value="ABC TRANSPORTER ABCH.3"/>
    <property type="match status" value="1"/>
</dbReference>
<evidence type="ECO:0000256" key="1">
    <source>
        <dbReference type="ARBA" id="ARBA00023054"/>
    </source>
</evidence>
<proteinExistence type="inferred from homology"/>
<dbReference type="PANTHER" id="PTHR32114:SF2">
    <property type="entry name" value="ABC TRANSPORTER ABCH.3"/>
    <property type="match status" value="1"/>
</dbReference>
<dbReference type="Gene3D" id="3.40.50.300">
    <property type="entry name" value="P-loop containing nucleotide triphosphate hydrolases"/>
    <property type="match status" value="2"/>
</dbReference>
<dbReference type="AlphaFoldDB" id="A0A7G9YG48"/>
<feature type="coiled-coil region" evidence="3">
    <location>
        <begin position="363"/>
        <end position="407"/>
    </location>
</feature>
<comment type="similarity">
    <text evidence="2">Belongs to the Sph1/Sph2 family.</text>
</comment>
<dbReference type="EMBL" id="MT631236">
    <property type="protein sequence ID" value="QNO46982.1"/>
    <property type="molecule type" value="Genomic_DNA"/>
</dbReference>
<sequence>MKLELQNIGGFAGVHEFELKKGINRITAPNAKGKSSLLRGIQCLASDNEDVFRDTLNDDSDTGHVKLGDEYIRHLRRVNDAVQADPKDHTFFDEMGSDWRNAEKIAFFTPKSRVVLEIDQNAFDVLRFVNSISGAEEIESDIRRKEAQLEEKKRELEEYIENLTTAQKLDAEVGTMRGEIQKLQGEVQKLEGDIEKETGTRDLTKVGEDIAAKKQEILDLEERLRSREGEVKRYQDQYEKARALYERLDDDITDFEQKSESESVEEFTKRLHKHERKRKDLKIVKDMLDELQGVVDKAYKVFSDSERAPLPESIKDEPLLNKASILLGEPGECPVCRGGAVRNTLDERRKELKEYATDFAKAMRGEEEEMKVIKADIRELNDRIEGINAKRRERDKAKRDSNDLLKELDDRKNLRDGVDEEIAEKAHELGILEQQYADAAKTVRTESRDQLNKVREKIGGYENEIRNNQNEMDRLTREIPDYTIGESLEDYANKKRLGLDDLRIKIEGLKDGWEHEVFGAVDLFNKNINDIYKEMGFTTFRDIKITKEIMRGRLTSLDAVVEHASGKKQSLSSLSKAEQLTLGLVFQISAKENYIPAFPFFVIDDNMNTFDPDRSRSIMEYLSDKAEYVLVSRPVPPSEQGDLSIEYGFN</sequence>
<accession>A0A7G9YG48</accession>
<dbReference type="InterPro" id="IPR027417">
    <property type="entry name" value="P-loop_NTPase"/>
</dbReference>